<dbReference type="Proteomes" id="UP001430953">
    <property type="component" value="Unassembled WGS sequence"/>
</dbReference>
<dbReference type="EMBL" id="JADYXP020000004">
    <property type="protein sequence ID" value="KAL0125880.1"/>
    <property type="molecule type" value="Genomic_DNA"/>
</dbReference>
<keyword evidence="3" id="KW-1185">Reference proteome</keyword>
<evidence type="ECO:0000313" key="2">
    <source>
        <dbReference type="EMBL" id="KAL0125880.1"/>
    </source>
</evidence>
<evidence type="ECO:0008006" key="4">
    <source>
        <dbReference type="Google" id="ProtNLM"/>
    </source>
</evidence>
<dbReference type="AlphaFoldDB" id="A0AAW2GH38"/>
<name>A0AAW2GH38_9HYME</name>
<evidence type="ECO:0000256" key="1">
    <source>
        <dbReference type="SAM" id="SignalP"/>
    </source>
</evidence>
<organism evidence="2 3">
    <name type="scientific">Cardiocondyla obscurior</name>
    <dbReference type="NCBI Taxonomy" id="286306"/>
    <lineage>
        <taxon>Eukaryota</taxon>
        <taxon>Metazoa</taxon>
        <taxon>Ecdysozoa</taxon>
        <taxon>Arthropoda</taxon>
        <taxon>Hexapoda</taxon>
        <taxon>Insecta</taxon>
        <taxon>Pterygota</taxon>
        <taxon>Neoptera</taxon>
        <taxon>Endopterygota</taxon>
        <taxon>Hymenoptera</taxon>
        <taxon>Apocrita</taxon>
        <taxon>Aculeata</taxon>
        <taxon>Formicoidea</taxon>
        <taxon>Formicidae</taxon>
        <taxon>Myrmicinae</taxon>
        <taxon>Cardiocondyla</taxon>
    </lineage>
</organism>
<accession>A0AAW2GH38</accession>
<protein>
    <recommendedName>
        <fullName evidence="4">Secreted protein</fullName>
    </recommendedName>
</protein>
<keyword evidence="1" id="KW-0732">Signal</keyword>
<gene>
    <name evidence="2" type="ORF">PUN28_004738</name>
</gene>
<feature type="chain" id="PRO_5043609940" description="Secreted protein" evidence="1">
    <location>
        <begin position="20"/>
        <end position="114"/>
    </location>
</feature>
<sequence length="114" mass="13707">MEWIQLSLRVSWLLGVWLSARESLERDGYLFLRREVSSTLYVHHRKRTVFPECQLYKERASVRVCRRVPDTCRRRCGVTVRTFENSSVDSRSRPKRLFYVLLLICHLTSRVAYR</sequence>
<proteinExistence type="predicted"/>
<feature type="signal peptide" evidence="1">
    <location>
        <begin position="1"/>
        <end position="19"/>
    </location>
</feature>
<evidence type="ECO:0000313" key="3">
    <source>
        <dbReference type="Proteomes" id="UP001430953"/>
    </source>
</evidence>
<reference evidence="2 3" key="1">
    <citation type="submission" date="2023-03" db="EMBL/GenBank/DDBJ databases">
        <title>High recombination rates correlate with genetic variation in Cardiocondyla obscurior ants.</title>
        <authorList>
            <person name="Errbii M."/>
        </authorList>
    </citation>
    <scope>NUCLEOTIDE SEQUENCE [LARGE SCALE GENOMIC DNA]</scope>
    <source>
        <strain evidence="2">Alpha-2009</strain>
        <tissue evidence="2">Whole body</tissue>
    </source>
</reference>
<comment type="caution">
    <text evidence="2">The sequence shown here is derived from an EMBL/GenBank/DDBJ whole genome shotgun (WGS) entry which is preliminary data.</text>
</comment>